<proteinExistence type="inferred from homology"/>
<dbReference type="SUPFAM" id="SSF48452">
    <property type="entry name" value="TPR-like"/>
    <property type="match status" value="1"/>
</dbReference>
<evidence type="ECO:0000313" key="10">
    <source>
        <dbReference type="Proteomes" id="UP001281003"/>
    </source>
</evidence>
<dbReference type="Gene3D" id="3.40.430.10">
    <property type="entry name" value="Dihydrofolate Reductase, subunit A"/>
    <property type="match status" value="1"/>
</dbReference>
<keyword evidence="4" id="KW-0521">NADP</keyword>
<accession>A0AAE0NUW4</accession>
<protein>
    <recommendedName>
        <fullName evidence="2">dihydrofolate reductase</fullName>
        <ecNumber evidence="2">1.5.1.3</ecNumber>
    </recommendedName>
</protein>
<sequence>MPDAVKAANYIQQLDDARCEENWDAVPELVRKVRKHAPDRTCLTLTAEIELAITKACQKAAPQDTDRPSTAGGPAVGIEVASHIPNLITAIENETRHPEESFQAKVCLGWLHWVMKDYPIALVRLPKNFDLEYPQCDNLDTLSEWTKVCALKSTYLRANCLARDGQRDMAMGAFEAALPSLSSVWSTKSARHQLRYWAELFLTEYCMLASQAIRENDELLSDPNCLASFRTWSKYWASVKPQPLAGGYGFRGSVPRRQVWSEYYHVLSELLQRDLPFPTGYSELSNDSSARSQLRAELKKVEVIFQGLLYTETKFPRADEQRTEVEQFVDRVMQNWIILNGHGWKEQDLGKGGRDTLSRGTLDTLYGAATKTYHSTSVLRHLFTVHLAVAEFDLAFAAFGSYLDIIKKGKARVAKTGHPEPALDDDATMLETIAACIAALCRFGGRDAAEKAYHLGLQLENLLERLANGELGAEENLNAAKDGHLVLTAAESLPPRALALTYQAAGLANAQWARMTYDSESRTHFQQKAVHCLSKSLSPELGLGVDVRGVFALGTLLAEQRNLHYAINLVKTALLEDVDIDESQELYRGPCWRERSLIPLWHLLALMLSAQQDYVMAARACEGAMEQFKDPFILFGTRSLNGAYRSEHLNDAGVEDSGYNSNGIVDEMDAFEKEGLLEIKMTQLAILELVEGPTVAVNASSELLTVFTRLFGDLDQKPELTKPEPPRTAVPPAAREQNRNRRASVFGSRSVRSGRGMRQSIFGIHDKNLIPPVPQAPGAPAIQVTNDENAQSKRKSHSLSRSGSGRRHSLRRKSRDAGQLVPEAPPPMPANGNLAQYAGNDGAATTQPSEEPSTDMVQRTDSFDSNEEYNDGDASVIAEVYGSLLPVIHFSQEHSKRKRKAILIKVWLTIAGFYRRAGLVADAQAACTEAQNIAQALEAETLNDTTGDVSLREAGWGETKSTEELYADVWAEKGYLSVACGKPYEARADFETALTHFPDHAAAIVGLSDILLDIYSEKLLPKPVVPSFNQEENIAGDSSTPKTTSKFPELPSQPLGLGTRKIETKLEKEEDKLENGMAALKLASAPSPNKAPELPPPHKATSLPLHDRLAARDRAYGLLSGLTKLGSGWNNSEAWFTLARAYEESGQVDKAKGALWWCVELEDGRGAREWTCVDAGGWGRLFLSSTDDGDIPYRYGYRYRRKYLQRTIEEIVTRSQSHRGNKGLSNESGTGHQRKMSGILPSIELTLVLAATRDMGIGLNGGLPWTGLKKEMAYFARVTKRLPNQLAGTPKALNAVIMGRKTWDSIPPKFRPLKGRLNIVISRSVSTPPSASSEKLDTEEGPVMASSLEQAINYLRQKQQEEDSEQKVGKVFVIGGGQIYGAALELPKDVTKRILLTRVLTDFECDTHFPLELKEEDQAEWVRKSKKELDEFVGEEVAEEVQVENGTEYEFQMWERR</sequence>
<feature type="region of interest" description="Disordered" evidence="7">
    <location>
        <begin position="1032"/>
        <end position="1054"/>
    </location>
</feature>
<dbReference type="GO" id="GO:0046654">
    <property type="term" value="P:tetrahydrofolate biosynthetic process"/>
    <property type="evidence" value="ECO:0007669"/>
    <property type="project" value="InterPro"/>
</dbReference>
<dbReference type="InterPro" id="IPR011990">
    <property type="entry name" value="TPR-like_helical_dom_sf"/>
</dbReference>
<dbReference type="InterPro" id="IPR019734">
    <property type="entry name" value="TPR_rpt"/>
</dbReference>
<feature type="region of interest" description="Disordered" evidence="7">
    <location>
        <begin position="1215"/>
        <end position="1235"/>
    </location>
</feature>
<evidence type="ECO:0000313" key="9">
    <source>
        <dbReference type="EMBL" id="KAK3388203.1"/>
    </source>
</evidence>
<dbReference type="SMART" id="SM00028">
    <property type="entry name" value="TPR"/>
    <property type="match status" value="6"/>
</dbReference>
<feature type="compositionally biased region" description="Polar residues" evidence="7">
    <location>
        <begin position="843"/>
        <end position="857"/>
    </location>
</feature>
<dbReference type="EMBL" id="JAUTDP010000017">
    <property type="protein sequence ID" value="KAK3388203.1"/>
    <property type="molecule type" value="Genomic_DNA"/>
</dbReference>
<dbReference type="InterPro" id="IPR051722">
    <property type="entry name" value="Endocytosis_PI4K-reg_protein"/>
</dbReference>
<gene>
    <name evidence="9" type="ORF">B0T20DRAFT_397992</name>
</gene>
<dbReference type="InterPro" id="IPR001796">
    <property type="entry name" value="DHFR_dom"/>
</dbReference>
<feature type="region of interest" description="Disordered" evidence="7">
    <location>
        <begin position="787"/>
        <end position="857"/>
    </location>
</feature>
<dbReference type="CDD" id="cd00209">
    <property type="entry name" value="DHFR"/>
    <property type="match status" value="1"/>
</dbReference>
<dbReference type="PANTHER" id="PTHR23083">
    <property type="entry name" value="TETRATRICOPEPTIDE REPEAT PROTEIN, TPR"/>
    <property type="match status" value="1"/>
</dbReference>
<comment type="similarity">
    <text evidence="6">Belongs to the YPP1 family.</text>
</comment>
<evidence type="ECO:0000256" key="3">
    <source>
        <dbReference type="ARBA" id="ARBA00022563"/>
    </source>
</evidence>
<dbReference type="PANTHER" id="PTHR23083:SF464">
    <property type="entry name" value="TETRATRICOPEPTIDE REPEAT DOMAIN 7, ISOFORM A"/>
    <property type="match status" value="1"/>
</dbReference>
<evidence type="ECO:0000256" key="1">
    <source>
        <dbReference type="ARBA" id="ARBA00002550"/>
    </source>
</evidence>
<feature type="compositionally biased region" description="Basic residues" evidence="7">
    <location>
        <begin position="792"/>
        <end position="814"/>
    </location>
</feature>
<dbReference type="SUPFAM" id="SSF53597">
    <property type="entry name" value="Dihydrofolate reductase-like"/>
    <property type="match status" value="1"/>
</dbReference>
<feature type="domain" description="DHFR" evidence="8">
    <location>
        <begin position="1244"/>
        <end position="1456"/>
    </location>
</feature>
<evidence type="ECO:0000256" key="7">
    <source>
        <dbReference type="SAM" id="MobiDB-lite"/>
    </source>
</evidence>
<dbReference type="InterPro" id="IPR024072">
    <property type="entry name" value="DHFR-like_dom_sf"/>
</dbReference>
<name>A0AAE0NUW4_SORBR</name>
<evidence type="ECO:0000256" key="2">
    <source>
        <dbReference type="ARBA" id="ARBA00012856"/>
    </source>
</evidence>
<dbReference type="EC" id="1.5.1.3" evidence="2"/>
<feature type="compositionally biased region" description="Basic and acidic residues" evidence="7">
    <location>
        <begin position="716"/>
        <end position="725"/>
    </location>
</feature>
<comment type="function">
    <text evidence="1">Involved in endocytosis.</text>
</comment>
<keyword evidence="5" id="KW-0560">Oxidoreductase</keyword>
<keyword evidence="10" id="KW-1185">Reference proteome</keyword>
<dbReference type="Proteomes" id="UP001281003">
    <property type="component" value="Unassembled WGS sequence"/>
</dbReference>
<evidence type="ECO:0000256" key="4">
    <source>
        <dbReference type="ARBA" id="ARBA00022857"/>
    </source>
</evidence>
<dbReference type="GO" id="GO:0006730">
    <property type="term" value="P:one-carbon metabolic process"/>
    <property type="evidence" value="ECO:0007669"/>
    <property type="project" value="UniProtKB-KW"/>
</dbReference>
<dbReference type="PROSITE" id="PS00075">
    <property type="entry name" value="DHFR_1"/>
    <property type="match status" value="1"/>
</dbReference>
<evidence type="ECO:0000259" key="8">
    <source>
        <dbReference type="PROSITE" id="PS51330"/>
    </source>
</evidence>
<feature type="region of interest" description="Disordered" evidence="7">
    <location>
        <begin position="716"/>
        <end position="756"/>
    </location>
</feature>
<dbReference type="InterPro" id="IPR017925">
    <property type="entry name" value="DHFR_CS"/>
</dbReference>
<organism evidence="9 10">
    <name type="scientific">Sordaria brevicollis</name>
    <dbReference type="NCBI Taxonomy" id="83679"/>
    <lineage>
        <taxon>Eukaryota</taxon>
        <taxon>Fungi</taxon>
        <taxon>Dikarya</taxon>
        <taxon>Ascomycota</taxon>
        <taxon>Pezizomycotina</taxon>
        <taxon>Sordariomycetes</taxon>
        <taxon>Sordariomycetidae</taxon>
        <taxon>Sordariales</taxon>
        <taxon>Sordariaceae</taxon>
        <taxon>Sordaria</taxon>
    </lineage>
</organism>
<dbReference type="Gene3D" id="1.25.40.10">
    <property type="entry name" value="Tetratricopeptide repeat domain"/>
    <property type="match status" value="1"/>
</dbReference>
<evidence type="ECO:0000256" key="6">
    <source>
        <dbReference type="ARBA" id="ARBA00038251"/>
    </source>
</evidence>
<feature type="compositionally biased region" description="Polar residues" evidence="7">
    <location>
        <begin position="1032"/>
        <end position="1046"/>
    </location>
</feature>
<reference evidence="9" key="2">
    <citation type="submission" date="2023-07" db="EMBL/GenBank/DDBJ databases">
        <authorList>
            <consortium name="Lawrence Berkeley National Laboratory"/>
            <person name="Haridas S."/>
            <person name="Hensen N."/>
            <person name="Bonometti L."/>
            <person name="Westerberg I."/>
            <person name="Brannstrom I.O."/>
            <person name="Guillou S."/>
            <person name="Cros-Aarteil S."/>
            <person name="Calhoun S."/>
            <person name="Kuo A."/>
            <person name="Mondo S."/>
            <person name="Pangilinan J."/>
            <person name="Riley R."/>
            <person name="LaButti K."/>
            <person name="Andreopoulos B."/>
            <person name="Lipzen A."/>
            <person name="Chen C."/>
            <person name="Yanf M."/>
            <person name="Daum C."/>
            <person name="Ng V."/>
            <person name="Clum A."/>
            <person name="Steindorff A."/>
            <person name="Ohm R."/>
            <person name="Martin F."/>
            <person name="Silar P."/>
            <person name="Natvig D."/>
            <person name="Lalanne C."/>
            <person name="Gautier V."/>
            <person name="Ament-velasquez S.L."/>
            <person name="Kruys A."/>
            <person name="Hutchinson M.I."/>
            <person name="Powell A.J."/>
            <person name="Barry K."/>
            <person name="Miller A.N."/>
            <person name="Grigoriev I.V."/>
            <person name="Debuchy R."/>
            <person name="Gladieux P."/>
            <person name="Thoren M.H."/>
            <person name="Johannesson H."/>
        </authorList>
    </citation>
    <scope>NUCLEOTIDE SEQUENCE</scope>
    <source>
        <strain evidence="9">FGSC 1904</strain>
    </source>
</reference>
<feature type="compositionally biased region" description="Low complexity" evidence="7">
    <location>
        <begin position="743"/>
        <end position="756"/>
    </location>
</feature>
<dbReference type="PRINTS" id="PR00070">
    <property type="entry name" value="DHFR"/>
</dbReference>
<keyword evidence="3" id="KW-0554">One-carbon metabolism</keyword>
<reference evidence="9" key="1">
    <citation type="journal article" date="2023" name="Mol. Phylogenet. Evol.">
        <title>Genome-scale phylogeny and comparative genomics of the fungal order Sordariales.</title>
        <authorList>
            <person name="Hensen N."/>
            <person name="Bonometti L."/>
            <person name="Westerberg I."/>
            <person name="Brannstrom I.O."/>
            <person name="Guillou S."/>
            <person name="Cros-Aarteil S."/>
            <person name="Calhoun S."/>
            <person name="Haridas S."/>
            <person name="Kuo A."/>
            <person name="Mondo S."/>
            <person name="Pangilinan J."/>
            <person name="Riley R."/>
            <person name="LaButti K."/>
            <person name="Andreopoulos B."/>
            <person name="Lipzen A."/>
            <person name="Chen C."/>
            <person name="Yan M."/>
            <person name="Daum C."/>
            <person name="Ng V."/>
            <person name="Clum A."/>
            <person name="Steindorff A."/>
            <person name="Ohm R.A."/>
            <person name="Martin F."/>
            <person name="Silar P."/>
            <person name="Natvig D.O."/>
            <person name="Lalanne C."/>
            <person name="Gautier V."/>
            <person name="Ament-Velasquez S.L."/>
            <person name="Kruys A."/>
            <person name="Hutchinson M.I."/>
            <person name="Powell A.J."/>
            <person name="Barry K."/>
            <person name="Miller A.N."/>
            <person name="Grigoriev I.V."/>
            <person name="Debuchy R."/>
            <person name="Gladieux P."/>
            <person name="Hiltunen Thoren M."/>
            <person name="Johannesson H."/>
        </authorList>
    </citation>
    <scope>NUCLEOTIDE SEQUENCE</scope>
    <source>
        <strain evidence="9">FGSC 1904</strain>
    </source>
</reference>
<comment type="caution">
    <text evidence="9">The sequence shown here is derived from an EMBL/GenBank/DDBJ whole genome shotgun (WGS) entry which is preliminary data.</text>
</comment>
<evidence type="ECO:0000256" key="5">
    <source>
        <dbReference type="ARBA" id="ARBA00023002"/>
    </source>
</evidence>
<dbReference type="PROSITE" id="PS51330">
    <property type="entry name" value="DHFR_2"/>
    <property type="match status" value="1"/>
</dbReference>
<dbReference type="GO" id="GO:0004146">
    <property type="term" value="F:dihydrofolate reductase activity"/>
    <property type="evidence" value="ECO:0007669"/>
    <property type="project" value="UniProtKB-EC"/>
</dbReference>
<dbReference type="Pfam" id="PF00186">
    <property type="entry name" value="DHFR_1"/>
    <property type="match status" value="1"/>
</dbReference>